<protein>
    <recommendedName>
        <fullName evidence="7">OmpR/PhoB-type domain-containing protein</fullName>
    </recommendedName>
</protein>
<dbReference type="InterPro" id="IPR036388">
    <property type="entry name" value="WH-like_DNA-bd_sf"/>
</dbReference>
<dbReference type="GO" id="GO:0006355">
    <property type="term" value="P:regulation of DNA-templated transcription"/>
    <property type="evidence" value="ECO:0007669"/>
    <property type="project" value="InterPro"/>
</dbReference>
<dbReference type="InterPro" id="IPR011990">
    <property type="entry name" value="TPR-like_helical_dom_sf"/>
</dbReference>
<comment type="caution">
    <text evidence="8">The sequence shown here is derived from an EMBL/GenBank/DDBJ whole genome shotgun (WGS) entry which is preliminary data.</text>
</comment>
<organism evidence="8 9">
    <name type="scientific">Planobispora longispora</name>
    <dbReference type="NCBI Taxonomy" id="28887"/>
    <lineage>
        <taxon>Bacteria</taxon>
        <taxon>Bacillati</taxon>
        <taxon>Actinomycetota</taxon>
        <taxon>Actinomycetes</taxon>
        <taxon>Streptosporangiales</taxon>
        <taxon>Streptosporangiaceae</taxon>
        <taxon>Planobispora</taxon>
    </lineage>
</organism>
<keyword evidence="9" id="KW-1185">Reference proteome</keyword>
<keyword evidence="4" id="KW-0804">Transcription</keyword>
<evidence type="ECO:0000256" key="1">
    <source>
        <dbReference type="ARBA" id="ARBA00005820"/>
    </source>
</evidence>
<dbReference type="InterPro" id="IPR005158">
    <property type="entry name" value="BTAD"/>
</dbReference>
<dbReference type="GO" id="GO:0000160">
    <property type="term" value="P:phosphorelay signal transduction system"/>
    <property type="evidence" value="ECO:0007669"/>
    <property type="project" value="InterPro"/>
</dbReference>
<dbReference type="SMART" id="SM00862">
    <property type="entry name" value="Trans_reg_C"/>
    <property type="match status" value="1"/>
</dbReference>
<dbReference type="Gene3D" id="1.10.10.10">
    <property type="entry name" value="Winged helix-like DNA-binding domain superfamily/Winged helix DNA-binding domain"/>
    <property type="match status" value="1"/>
</dbReference>
<dbReference type="Pfam" id="PF00486">
    <property type="entry name" value="Trans_reg_C"/>
    <property type="match status" value="1"/>
</dbReference>
<evidence type="ECO:0000256" key="5">
    <source>
        <dbReference type="PROSITE-ProRule" id="PRU01091"/>
    </source>
</evidence>
<reference evidence="8 9" key="1">
    <citation type="submission" date="2021-01" db="EMBL/GenBank/DDBJ databases">
        <title>Whole genome shotgun sequence of Planobispora longispora NBRC 13918.</title>
        <authorList>
            <person name="Komaki H."/>
            <person name="Tamura T."/>
        </authorList>
    </citation>
    <scope>NUCLEOTIDE SEQUENCE [LARGE SCALE GENOMIC DNA]</scope>
    <source>
        <strain evidence="8 9">NBRC 13918</strain>
    </source>
</reference>
<evidence type="ECO:0000313" key="9">
    <source>
        <dbReference type="Proteomes" id="UP000616724"/>
    </source>
</evidence>
<keyword evidence="2" id="KW-0805">Transcription regulation</keyword>
<dbReference type="SUPFAM" id="SSF46894">
    <property type="entry name" value="C-terminal effector domain of the bipartite response regulators"/>
    <property type="match status" value="1"/>
</dbReference>
<feature type="compositionally biased region" description="Pro residues" evidence="6">
    <location>
        <begin position="260"/>
        <end position="269"/>
    </location>
</feature>
<keyword evidence="3 5" id="KW-0238">DNA-binding</keyword>
<sequence length="300" mass="33037">MLSDRHPGAGVLFHILGPLTVRTEHGPADLGTNKQRLLLAVLLCRPEKVLSTDCLAYALWGDKPPSSAASNIRLYVHRLRRALGRDRIITQGRAGYRLRAQPPEIDAHRFADLVHDGHAAFGAGDPHRASQRLRSALSLWRDRPFTGMEDEPALQAEADRMKEIHLSAVELRLDADLALGHHVGLVPELVGLVAEHPLREHLHAQLMLALYRSGRQAEALDVYRRIRRLLVRELGLEPGSELRAMEAMILSGASFPSPRLPSFPGPHPLPEGSRPLMESHQGKRPSHSVDIGVGSPSGVQ</sequence>
<dbReference type="PROSITE" id="PS51755">
    <property type="entry name" value="OMPR_PHOB"/>
    <property type="match status" value="1"/>
</dbReference>
<evidence type="ECO:0000259" key="7">
    <source>
        <dbReference type="PROSITE" id="PS51755"/>
    </source>
</evidence>
<dbReference type="InterPro" id="IPR001867">
    <property type="entry name" value="OmpR/PhoB-type_DNA-bd"/>
</dbReference>
<accession>A0A8J3RGF3</accession>
<dbReference type="SUPFAM" id="SSF48452">
    <property type="entry name" value="TPR-like"/>
    <property type="match status" value="1"/>
</dbReference>
<evidence type="ECO:0000256" key="2">
    <source>
        <dbReference type="ARBA" id="ARBA00023015"/>
    </source>
</evidence>
<feature type="DNA-binding region" description="OmpR/PhoB-type" evidence="5">
    <location>
        <begin position="3"/>
        <end position="100"/>
    </location>
</feature>
<feature type="domain" description="OmpR/PhoB-type" evidence="7">
    <location>
        <begin position="3"/>
        <end position="100"/>
    </location>
</feature>
<dbReference type="InterPro" id="IPR051677">
    <property type="entry name" value="AfsR-DnrI-RedD_regulator"/>
</dbReference>
<evidence type="ECO:0000256" key="3">
    <source>
        <dbReference type="ARBA" id="ARBA00023125"/>
    </source>
</evidence>
<dbReference type="AlphaFoldDB" id="A0A8J3RGF3"/>
<feature type="region of interest" description="Disordered" evidence="6">
    <location>
        <begin position="260"/>
        <end position="300"/>
    </location>
</feature>
<dbReference type="PANTHER" id="PTHR35807">
    <property type="entry name" value="TRANSCRIPTIONAL REGULATOR REDD-RELATED"/>
    <property type="match status" value="1"/>
</dbReference>
<evidence type="ECO:0000256" key="4">
    <source>
        <dbReference type="ARBA" id="ARBA00023163"/>
    </source>
</evidence>
<dbReference type="Pfam" id="PF03704">
    <property type="entry name" value="BTAD"/>
    <property type="match status" value="1"/>
</dbReference>
<dbReference type="PANTHER" id="PTHR35807:SF1">
    <property type="entry name" value="TRANSCRIPTIONAL REGULATOR REDD"/>
    <property type="match status" value="1"/>
</dbReference>
<dbReference type="EMBL" id="BOOH01000001">
    <property type="protein sequence ID" value="GIH73761.1"/>
    <property type="molecule type" value="Genomic_DNA"/>
</dbReference>
<proteinExistence type="inferred from homology"/>
<evidence type="ECO:0000256" key="6">
    <source>
        <dbReference type="SAM" id="MobiDB-lite"/>
    </source>
</evidence>
<dbReference type="CDD" id="cd15831">
    <property type="entry name" value="BTAD"/>
    <property type="match status" value="1"/>
</dbReference>
<dbReference type="SMART" id="SM01043">
    <property type="entry name" value="BTAD"/>
    <property type="match status" value="1"/>
</dbReference>
<gene>
    <name evidence="8" type="ORF">Plo01_01900</name>
</gene>
<dbReference type="Gene3D" id="1.25.40.10">
    <property type="entry name" value="Tetratricopeptide repeat domain"/>
    <property type="match status" value="1"/>
</dbReference>
<dbReference type="Proteomes" id="UP000616724">
    <property type="component" value="Unassembled WGS sequence"/>
</dbReference>
<name>A0A8J3RGF3_9ACTN</name>
<dbReference type="InterPro" id="IPR016032">
    <property type="entry name" value="Sig_transdc_resp-reg_C-effctor"/>
</dbReference>
<dbReference type="GO" id="GO:0003677">
    <property type="term" value="F:DNA binding"/>
    <property type="evidence" value="ECO:0007669"/>
    <property type="project" value="UniProtKB-UniRule"/>
</dbReference>
<evidence type="ECO:0000313" key="8">
    <source>
        <dbReference type="EMBL" id="GIH73761.1"/>
    </source>
</evidence>
<dbReference type="RefSeq" id="WP_239315786.1">
    <property type="nucleotide sequence ID" value="NZ_BOOH01000001.1"/>
</dbReference>
<comment type="similarity">
    <text evidence="1">Belongs to the AfsR/DnrI/RedD regulatory family.</text>
</comment>